<feature type="compositionally biased region" description="Basic and acidic residues" evidence="3">
    <location>
        <begin position="594"/>
        <end position="603"/>
    </location>
</feature>
<dbReference type="PANTHER" id="PTHR43201">
    <property type="entry name" value="ACYL-COA SYNTHETASE"/>
    <property type="match status" value="1"/>
</dbReference>
<evidence type="ECO:0000256" key="3">
    <source>
        <dbReference type="SAM" id="MobiDB-lite"/>
    </source>
</evidence>
<keyword evidence="7" id="KW-1185">Reference proteome</keyword>
<dbReference type="Proteomes" id="UP000233837">
    <property type="component" value="Unassembled WGS sequence"/>
</dbReference>
<evidence type="ECO:0000259" key="5">
    <source>
        <dbReference type="Pfam" id="PF13193"/>
    </source>
</evidence>
<reference evidence="6 7" key="2">
    <citation type="journal article" date="2017" name="Nature">
        <title>The Apostasia genome and the evolution of orchids.</title>
        <authorList>
            <person name="Zhang G.Q."/>
            <person name="Liu K.W."/>
            <person name="Li Z."/>
            <person name="Lohaus R."/>
            <person name="Hsiao Y.Y."/>
            <person name="Niu S.C."/>
            <person name="Wang J.Y."/>
            <person name="Lin Y.C."/>
            <person name="Xu Q."/>
            <person name="Chen L.J."/>
            <person name="Yoshida K."/>
            <person name="Fujiwara S."/>
            <person name="Wang Z.W."/>
            <person name="Zhang Y.Q."/>
            <person name="Mitsuda N."/>
            <person name="Wang M."/>
            <person name="Liu G.H."/>
            <person name="Pecoraro L."/>
            <person name="Huang H.X."/>
            <person name="Xiao X.J."/>
            <person name="Lin M."/>
            <person name="Wu X.Y."/>
            <person name="Wu W.L."/>
            <person name="Chen Y.Y."/>
            <person name="Chang S.B."/>
            <person name="Sakamoto S."/>
            <person name="Ohme-Takagi M."/>
            <person name="Yagi M."/>
            <person name="Zeng S.J."/>
            <person name="Shen C.Y."/>
            <person name="Yeh C.M."/>
            <person name="Luo Y.B."/>
            <person name="Tsai W.C."/>
            <person name="Van de Peer Y."/>
            <person name="Liu Z.J."/>
        </authorList>
    </citation>
    <scope>NUCLEOTIDE SEQUENCE [LARGE SCALE GENOMIC DNA]</scope>
    <source>
        <tissue evidence="6">The whole plant</tissue>
    </source>
</reference>
<dbReference type="AlphaFoldDB" id="A0A2I0W7G2"/>
<dbReference type="SUPFAM" id="SSF56801">
    <property type="entry name" value="Acetyl-CoA synthetase-like"/>
    <property type="match status" value="1"/>
</dbReference>
<comment type="catalytic activity">
    <reaction evidence="2">
        <text>(E)-4-coumarate + ATP + CoA = (E)-4-coumaroyl-CoA + AMP + diphosphate</text>
        <dbReference type="Rhea" id="RHEA:19641"/>
        <dbReference type="ChEBI" id="CHEBI:12876"/>
        <dbReference type="ChEBI" id="CHEBI:30616"/>
        <dbReference type="ChEBI" id="CHEBI:33019"/>
        <dbReference type="ChEBI" id="CHEBI:57287"/>
        <dbReference type="ChEBI" id="CHEBI:85008"/>
        <dbReference type="ChEBI" id="CHEBI:456215"/>
        <dbReference type="EC" id="6.2.1.12"/>
    </reaction>
    <physiologicalReaction direction="left-to-right" evidence="2">
        <dbReference type="Rhea" id="RHEA:19642"/>
    </physiologicalReaction>
</comment>
<dbReference type="Pfam" id="PF13193">
    <property type="entry name" value="AMP-binding_C"/>
    <property type="match status" value="1"/>
</dbReference>
<dbReference type="InterPro" id="IPR045851">
    <property type="entry name" value="AMP-bd_C_sf"/>
</dbReference>
<dbReference type="Gene3D" id="3.40.50.12780">
    <property type="entry name" value="N-terminal domain of ligase-like"/>
    <property type="match status" value="1"/>
</dbReference>
<dbReference type="GO" id="GO:0031956">
    <property type="term" value="F:medium-chain fatty acid-CoA ligase activity"/>
    <property type="evidence" value="ECO:0007669"/>
    <property type="project" value="TreeGrafter"/>
</dbReference>
<evidence type="ECO:0000256" key="1">
    <source>
        <dbReference type="ARBA" id="ARBA00012959"/>
    </source>
</evidence>
<dbReference type="Gene3D" id="3.30.300.30">
    <property type="match status" value="1"/>
</dbReference>
<name>A0A2I0W7G2_9ASPA</name>
<dbReference type="STRING" id="906689.A0A2I0W7G2"/>
<evidence type="ECO:0000259" key="4">
    <source>
        <dbReference type="Pfam" id="PF00501"/>
    </source>
</evidence>
<feature type="domain" description="AMP-binding enzyme C-terminal" evidence="5">
    <location>
        <begin position="502"/>
        <end position="593"/>
    </location>
</feature>
<dbReference type="EC" id="6.2.1.12" evidence="1"/>
<proteinExistence type="predicted"/>
<reference evidence="6 7" key="1">
    <citation type="journal article" date="2016" name="Sci. Rep.">
        <title>The Dendrobium catenatum Lindl. genome sequence provides insights into polysaccharide synthase, floral development and adaptive evolution.</title>
        <authorList>
            <person name="Zhang G.Q."/>
            <person name="Xu Q."/>
            <person name="Bian C."/>
            <person name="Tsai W.C."/>
            <person name="Yeh C.M."/>
            <person name="Liu K.W."/>
            <person name="Yoshida K."/>
            <person name="Zhang L.S."/>
            <person name="Chang S.B."/>
            <person name="Chen F."/>
            <person name="Shi Y."/>
            <person name="Su Y.Y."/>
            <person name="Zhang Y.Q."/>
            <person name="Chen L.J."/>
            <person name="Yin Y."/>
            <person name="Lin M."/>
            <person name="Huang H."/>
            <person name="Deng H."/>
            <person name="Wang Z.W."/>
            <person name="Zhu S.L."/>
            <person name="Zhao X."/>
            <person name="Deng C."/>
            <person name="Niu S.C."/>
            <person name="Huang J."/>
            <person name="Wang M."/>
            <person name="Liu G.H."/>
            <person name="Yang H.J."/>
            <person name="Xiao X.J."/>
            <person name="Hsiao Y.Y."/>
            <person name="Wu W.L."/>
            <person name="Chen Y.Y."/>
            <person name="Mitsuda N."/>
            <person name="Ohme-Takagi M."/>
            <person name="Luo Y.B."/>
            <person name="Van de Peer Y."/>
            <person name="Liu Z.J."/>
        </authorList>
    </citation>
    <scope>NUCLEOTIDE SEQUENCE [LARGE SCALE GENOMIC DNA]</scope>
    <source>
        <tissue evidence="6">The whole plant</tissue>
    </source>
</reference>
<evidence type="ECO:0000256" key="2">
    <source>
        <dbReference type="ARBA" id="ARBA00034252"/>
    </source>
</evidence>
<dbReference type="GO" id="GO:0009698">
    <property type="term" value="P:phenylpropanoid metabolic process"/>
    <property type="evidence" value="ECO:0007669"/>
    <property type="project" value="UniProtKB-ARBA"/>
</dbReference>
<protein>
    <recommendedName>
        <fullName evidence="1">4-coumarate--CoA ligase</fullName>
        <ecNumber evidence="1">6.2.1.12</ecNumber>
    </recommendedName>
</protein>
<dbReference type="PANTHER" id="PTHR43201:SF32">
    <property type="entry name" value="2-SUCCINYLBENZOATE--COA LIGASE, CHLOROPLASTIC_PEROXISOMAL"/>
    <property type="match status" value="1"/>
</dbReference>
<dbReference type="PROSITE" id="PS00455">
    <property type="entry name" value="AMP_BINDING"/>
    <property type="match status" value="1"/>
</dbReference>
<feature type="domain" description="AMP-dependent synthetase/ligase" evidence="4">
    <location>
        <begin position="67"/>
        <end position="452"/>
    </location>
</feature>
<gene>
    <name evidence="6" type="primary">AAE14</name>
    <name evidence="6" type="ORF">MA16_Dca004434</name>
</gene>
<dbReference type="InterPro" id="IPR042099">
    <property type="entry name" value="ANL_N_sf"/>
</dbReference>
<accession>A0A2I0W7G2</accession>
<dbReference type="GO" id="GO:0106290">
    <property type="term" value="F:trans-cinnamate-CoA ligase activity"/>
    <property type="evidence" value="ECO:0007669"/>
    <property type="project" value="UniProtKB-ARBA"/>
</dbReference>
<dbReference type="InterPro" id="IPR020845">
    <property type="entry name" value="AMP-binding_CS"/>
</dbReference>
<dbReference type="CDD" id="cd04433">
    <property type="entry name" value="AFD_class_I"/>
    <property type="match status" value="1"/>
</dbReference>
<dbReference type="InterPro" id="IPR025110">
    <property type="entry name" value="AMP-bd_C"/>
</dbReference>
<evidence type="ECO:0000313" key="7">
    <source>
        <dbReference type="Proteomes" id="UP000233837"/>
    </source>
</evidence>
<feature type="compositionally biased region" description="Low complexity" evidence="3">
    <location>
        <begin position="604"/>
        <end position="615"/>
    </location>
</feature>
<dbReference type="InterPro" id="IPR000873">
    <property type="entry name" value="AMP-dep_synth/lig_dom"/>
</dbReference>
<feature type="region of interest" description="Disordered" evidence="3">
    <location>
        <begin position="593"/>
        <end position="634"/>
    </location>
</feature>
<keyword evidence="6" id="KW-0436">Ligase</keyword>
<evidence type="ECO:0000313" key="6">
    <source>
        <dbReference type="EMBL" id="PKU71592.1"/>
    </source>
</evidence>
<dbReference type="GO" id="GO:0006631">
    <property type="term" value="P:fatty acid metabolic process"/>
    <property type="evidence" value="ECO:0007669"/>
    <property type="project" value="TreeGrafter"/>
</dbReference>
<sequence>MLSVSYLRKVIYLIRQRGNVGLRCRELRGLSFSSRVHSRLCAALGKAMSYSQGHICHFLSRLLQCRRDCLVTISGGRRRTGGEFVDGVLSLACGLLESGLLKRGEVVAIAGFNSDWYLEWMLAVTYVGGIIAPLNYRWSLEEAKSALEVVKPVILVVDESCSSWALQLTNISVVQSLRLHALIGCITPSSLSMSANFLAMDSIRKASHGTQFINPVCATGGIALICFTSGSTGKPKGVAIRHEALVIQSLAKITIVGYGEDDVYLHSCPMCHIGAISSCIAMLMVGACHVFIPKFDAKLVSSAVEQNHVTSLITVPAMMADLISFSRQSHKWNGGETVKKILNGAGSLSTNLVKDAIDMFPNAKIISAYGMTEACSSLTFMPVYDPMSQKPRKSLSSYDKLNTDALQLHGRVCVGKPAPHIELKISCDPTSSGSPLIGSILTRGSHVMVGYWDQAAKTCNSGNSSWLDTGDKGWLDSHGNLWLVGRTKDLIKSGGENIYPEEVEAVLCQLMGVAGAVVFGIPDIHLTEKVVACVSMEEDWIWIDEKTRNSLGTNQLSSEIMKNFCRQKNLTRFKIPKVFMPWRKPFPLTASGKLRRDDVKKESPAAAQLSSSPASETLKPCNFSPSPRSPETPPMATVRVPCRVWMPLPEAHCVLLVGGNHTSSRFCTR</sequence>
<dbReference type="EMBL" id="KZ502877">
    <property type="protein sequence ID" value="PKU71592.1"/>
    <property type="molecule type" value="Genomic_DNA"/>
</dbReference>
<dbReference type="Pfam" id="PF00501">
    <property type="entry name" value="AMP-binding"/>
    <property type="match status" value="1"/>
</dbReference>
<dbReference type="GO" id="GO:0016207">
    <property type="term" value="F:4-coumarate-CoA ligase activity"/>
    <property type="evidence" value="ECO:0007669"/>
    <property type="project" value="UniProtKB-EC"/>
</dbReference>
<organism evidence="6 7">
    <name type="scientific">Dendrobium catenatum</name>
    <dbReference type="NCBI Taxonomy" id="906689"/>
    <lineage>
        <taxon>Eukaryota</taxon>
        <taxon>Viridiplantae</taxon>
        <taxon>Streptophyta</taxon>
        <taxon>Embryophyta</taxon>
        <taxon>Tracheophyta</taxon>
        <taxon>Spermatophyta</taxon>
        <taxon>Magnoliopsida</taxon>
        <taxon>Liliopsida</taxon>
        <taxon>Asparagales</taxon>
        <taxon>Orchidaceae</taxon>
        <taxon>Epidendroideae</taxon>
        <taxon>Malaxideae</taxon>
        <taxon>Dendrobiinae</taxon>
        <taxon>Dendrobium</taxon>
    </lineage>
</organism>